<evidence type="ECO:0000256" key="6">
    <source>
        <dbReference type="SAM" id="SignalP"/>
    </source>
</evidence>
<dbReference type="SUPFAM" id="SSF53850">
    <property type="entry name" value="Periplasmic binding protein-like II"/>
    <property type="match status" value="2"/>
</dbReference>
<dbReference type="InterPro" id="IPR004358">
    <property type="entry name" value="Sig_transdc_His_kin-like_C"/>
</dbReference>
<sequence length="798" mass="85703">MRAMRQLACVLALLLLLLSTGGTQARSPGQRLDLPPAQAAWITAHPVVTVALAADFPPYYFYPEGTAQPWGFLVEVLDLVSQRTGLEFRYRREADSHAALDALEAGRADVVPMAPAFLREHHALRLARPLLPTRLVVAARRDVPDVSPANDFAGRRIAVQARSDAQALLAERHPNADVKAYASAEDALRAVATGNADLFIGYQHEAVYAIERHLLANVELRTRIGIGDTPLGPMLRPDQMMLAAILDQALASITPADRSALAARWLPAGLLTTQVPETALLTDGERDWVAAHRGIAVAYDATFPPVSFRGELGDFRGLGADFIEMVAGKAGLEVVRAVGGSFADGARRVRAGELDVYVGMARTPERRAYYDFVGPFLRVPTAIVSRLDADGIGIGDLGAASRMRVGVMRDHFLIPELRARYPGLQLVEVDRQDQVLSALAEGAVEVAIGNIKVVSDLIERRWAGRLIISGTVRDGDSELYFAVPRDKPELSLVLRKAMDAVNERESADLLARWLSIEVRPRVPWRELARTVGPVLLALLIGLALLWRAHRQAMAARAIEARGRALAEEAAQSRGRFLAYLAHEMRGSLGGISQAAEMLRAPVPAPTGARLLDAIAGSARTLRDLFDTTLDYEQNLARPVVLRPMPVVLDAWLDSALAAARVVAENKGLVLEVIGHGLARTASIDPLRLGQVVGNLVGNALKFTSAGTVRVEAALLDAAAEGDRLRIAVIDSGPGLGEAELATVFDAYVQGAEGRRLREGAGLGLAITRQIVEAMGGRLDVASAPGEGATFTVEVPLAE</sequence>
<dbReference type="InterPro" id="IPR005467">
    <property type="entry name" value="His_kinase_dom"/>
</dbReference>
<keyword evidence="3" id="KW-0597">Phosphoprotein</keyword>
<evidence type="ECO:0000256" key="2">
    <source>
        <dbReference type="ARBA" id="ARBA00012438"/>
    </source>
</evidence>
<dbReference type="InterPro" id="IPR001638">
    <property type="entry name" value="Solute-binding_3/MltF_N"/>
</dbReference>
<dbReference type="InterPro" id="IPR036890">
    <property type="entry name" value="HATPase_C_sf"/>
</dbReference>
<dbReference type="Gene3D" id="3.30.565.10">
    <property type="entry name" value="Histidine kinase-like ATPase, C-terminal domain"/>
    <property type="match status" value="1"/>
</dbReference>
<reference evidence="9" key="1">
    <citation type="journal article" date="2022" name="FEMS Microbiol. Rev.">
        <title>A catalogue of signal molecules that interact with sensor kinases, chemoreceptors and transcriptional regulators.</title>
        <authorList>
            <person name="Matilla M.A."/>
            <person name="Velando F."/>
            <person name="Martin-Mora D."/>
            <person name="Monteagudo-Cascales E."/>
            <person name="Krell T."/>
        </authorList>
    </citation>
    <scope>NUCLEOTIDE SEQUENCE</scope>
</reference>
<organism evidence="8 9">
    <name type="scientific">Derxia gummosa DSM 723</name>
    <dbReference type="NCBI Taxonomy" id="1121388"/>
    <lineage>
        <taxon>Bacteria</taxon>
        <taxon>Pseudomonadati</taxon>
        <taxon>Pseudomonadota</taxon>
        <taxon>Betaproteobacteria</taxon>
        <taxon>Burkholderiales</taxon>
        <taxon>Alcaligenaceae</taxon>
        <taxon>Derxia</taxon>
    </lineage>
</organism>
<dbReference type="Proteomes" id="UP000675920">
    <property type="component" value="Unplaced"/>
</dbReference>
<feature type="domain" description="Histidine kinase" evidence="7">
    <location>
        <begin position="579"/>
        <end position="798"/>
    </location>
</feature>
<evidence type="ECO:0000256" key="4">
    <source>
        <dbReference type="ARBA" id="ARBA00022679"/>
    </source>
</evidence>
<dbReference type="GO" id="GO:0000155">
    <property type="term" value="F:phosphorelay sensor kinase activity"/>
    <property type="evidence" value="ECO:0007669"/>
    <property type="project" value="InterPro"/>
</dbReference>
<dbReference type="Gene3D" id="3.40.190.10">
    <property type="entry name" value="Periplasmic binding protein-like II"/>
    <property type="match status" value="4"/>
</dbReference>
<accession>A0A8B6X1P2</accession>
<dbReference type="InterPro" id="IPR003594">
    <property type="entry name" value="HATPase_dom"/>
</dbReference>
<dbReference type="AlphaFoldDB" id="A0A8B6X1P2"/>
<dbReference type="Pfam" id="PF00497">
    <property type="entry name" value="SBP_bac_3"/>
    <property type="match status" value="2"/>
</dbReference>
<dbReference type="RefSeq" id="WP_028310305.1">
    <property type="nucleotide sequence ID" value="NZ_AXWS01000007.1"/>
</dbReference>
<evidence type="ECO:0000256" key="1">
    <source>
        <dbReference type="ARBA" id="ARBA00000085"/>
    </source>
</evidence>
<dbReference type="SMART" id="SM00388">
    <property type="entry name" value="HisKA"/>
    <property type="match status" value="1"/>
</dbReference>
<evidence type="ECO:0000256" key="3">
    <source>
        <dbReference type="ARBA" id="ARBA00022553"/>
    </source>
</evidence>
<evidence type="ECO:0000313" key="9">
    <source>
        <dbReference type="RefSeq" id="WP_028310305.1"/>
    </source>
</evidence>
<dbReference type="CDD" id="cd16922">
    <property type="entry name" value="HATPase_EvgS-ArcB-TorS-like"/>
    <property type="match status" value="1"/>
</dbReference>
<dbReference type="SUPFAM" id="SSF47384">
    <property type="entry name" value="Homodimeric domain of signal transducing histidine kinase"/>
    <property type="match status" value="1"/>
</dbReference>
<evidence type="ECO:0000256" key="5">
    <source>
        <dbReference type="ARBA" id="ARBA00022777"/>
    </source>
</evidence>
<dbReference type="EC" id="2.7.13.3" evidence="2"/>
<name>A0A8B6X1P2_9BURK</name>
<dbReference type="Pfam" id="PF00512">
    <property type="entry name" value="HisKA"/>
    <property type="match status" value="1"/>
</dbReference>
<feature type="signal peptide" evidence="6">
    <location>
        <begin position="1"/>
        <end position="25"/>
    </location>
</feature>
<dbReference type="Pfam" id="PF02518">
    <property type="entry name" value="HATPase_c"/>
    <property type="match status" value="1"/>
</dbReference>
<dbReference type="CDD" id="cd00082">
    <property type="entry name" value="HisKA"/>
    <property type="match status" value="1"/>
</dbReference>
<dbReference type="SUPFAM" id="SSF55874">
    <property type="entry name" value="ATPase domain of HSP90 chaperone/DNA topoisomerase II/histidine kinase"/>
    <property type="match status" value="1"/>
</dbReference>
<dbReference type="PRINTS" id="PR00344">
    <property type="entry name" value="BCTRLSENSOR"/>
</dbReference>
<dbReference type="PANTHER" id="PTHR43047">
    <property type="entry name" value="TWO-COMPONENT HISTIDINE PROTEIN KINASE"/>
    <property type="match status" value="1"/>
</dbReference>
<keyword evidence="5" id="KW-0418">Kinase</keyword>
<proteinExistence type="predicted"/>
<dbReference type="InterPro" id="IPR036097">
    <property type="entry name" value="HisK_dim/P_sf"/>
</dbReference>
<keyword evidence="8" id="KW-1185">Reference proteome</keyword>
<dbReference type="OrthoDB" id="8559580at2"/>
<dbReference type="PROSITE" id="PS50109">
    <property type="entry name" value="HIS_KIN"/>
    <property type="match status" value="1"/>
</dbReference>
<dbReference type="InterPro" id="IPR003661">
    <property type="entry name" value="HisK_dim/P_dom"/>
</dbReference>
<reference evidence="9" key="2">
    <citation type="submission" date="2025-08" db="UniProtKB">
        <authorList>
            <consortium name="RefSeq"/>
        </authorList>
    </citation>
    <scope>IDENTIFICATION</scope>
</reference>
<dbReference type="SMART" id="SM00387">
    <property type="entry name" value="HATPase_c"/>
    <property type="match status" value="1"/>
</dbReference>
<keyword evidence="6" id="KW-0732">Signal</keyword>
<dbReference type="CDD" id="cd01007">
    <property type="entry name" value="PBP2_BvgS_HisK_like"/>
    <property type="match status" value="2"/>
</dbReference>
<dbReference type="Gene3D" id="1.10.287.130">
    <property type="match status" value="1"/>
</dbReference>
<protein>
    <recommendedName>
        <fullName evidence="2">histidine kinase</fullName>
        <ecNumber evidence="2">2.7.13.3</ecNumber>
    </recommendedName>
</protein>
<feature type="chain" id="PRO_5034164573" description="histidine kinase" evidence="6">
    <location>
        <begin position="26"/>
        <end position="798"/>
    </location>
</feature>
<comment type="catalytic activity">
    <reaction evidence="1">
        <text>ATP + protein L-histidine = ADP + protein N-phospho-L-histidine.</text>
        <dbReference type="EC" id="2.7.13.3"/>
    </reaction>
</comment>
<evidence type="ECO:0000259" key="7">
    <source>
        <dbReference type="PROSITE" id="PS50109"/>
    </source>
</evidence>
<evidence type="ECO:0000313" key="8">
    <source>
        <dbReference type="Proteomes" id="UP000675920"/>
    </source>
</evidence>
<keyword evidence="4" id="KW-0808">Transferase</keyword>
<dbReference type="SMART" id="SM00062">
    <property type="entry name" value="PBPb"/>
    <property type="match status" value="2"/>
</dbReference>